<feature type="region of interest" description="Disordered" evidence="1">
    <location>
        <begin position="185"/>
        <end position="277"/>
    </location>
</feature>
<dbReference type="RefSeq" id="WP_345672788.1">
    <property type="nucleotide sequence ID" value="NZ_BAABKC010000160.1"/>
</dbReference>
<evidence type="ECO:0008006" key="4">
    <source>
        <dbReference type="Google" id="ProtNLM"/>
    </source>
</evidence>
<evidence type="ECO:0000313" key="2">
    <source>
        <dbReference type="EMBL" id="GAA5083118.1"/>
    </source>
</evidence>
<gene>
    <name evidence="2" type="ORF">GCM10023336_78040</name>
</gene>
<evidence type="ECO:0000313" key="3">
    <source>
        <dbReference type="Proteomes" id="UP001500124"/>
    </source>
</evidence>
<evidence type="ECO:0000256" key="1">
    <source>
        <dbReference type="SAM" id="MobiDB-lite"/>
    </source>
</evidence>
<protein>
    <recommendedName>
        <fullName evidence="4">DUF317 domain-containing protein</fullName>
    </recommendedName>
</protein>
<dbReference type="EMBL" id="BAABKC010000160">
    <property type="protein sequence ID" value="GAA5083118.1"/>
    <property type="molecule type" value="Genomic_DNA"/>
</dbReference>
<sequence>MSITGDETGAAPGGEYDGCFNRGYRRGLEHGRFHQASELAARIEAAPSELDLRFRGEHLTVHTTGGTSYAVLWEEWFGRDASTWVRHASPAAAHAWVHQVAAQWLRNETGYRSGGGTLQNWGQSPWAAERDLVHGRWHVAVGLFPGVTYASTETEGPEEGWAFLAGTLTAAGFPADTWPAAMRQVRDGDLPDPEDAEPEALPTAAAAPAGTPEPERAAWHTACASSSPASWPASVRPVRPNAPNGDIRANPPALSPRHDSMSPGAAETGPRLTERKP</sequence>
<feature type="compositionally biased region" description="Low complexity" evidence="1">
    <location>
        <begin position="199"/>
        <end position="212"/>
    </location>
</feature>
<accession>A0ABP9LQ66</accession>
<reference evidence="3" key="1">
    <citation type="journal article" date="2019" name="Int. J. Syst. Evol. Microbiol.">
        <title>The Global Catalogue of Microorganisms (GCM) 10K type strain sequencing project: providing services to taxonomists for standard genome sequencing and annotation.</title>
        <authorList>
            <consortium name="The Broad Institute Genomics Platform"/>
            <consortium name="The Broad Institute Genome Sequencing Center for Infectious Disease"/>
            <person name="Wu L."/>
            <person name="Ma J."/>
        </authorList>
    </citation>
    <scope>NUCLEOTIDE SEQUENCE [LARGE SCALE GENOMIC DNA]</scope>
    <source>
        <strain evidence="3">JCM 18410</strain>
    </source>
</reference>
<feature type="compositionally biased region" description="Low complexity" evidence="1">
    <location>
        <begin position="222"/>
        <end position="234"/>
    </location>
</feature>
<organism evidence="2 3">
    <name type="scientific">Streptomyces similanensis</name>
    <dbReference type="NCBI Taxonomy" id="1274988"/>
    <lineage>
        <taxon>Bacteria</taxon>
        <taxon>Bacillati</taxon>
        <taxon>Actinomycetota</taxon>
        <taxon>Actinomycetes</taxon>
        <taxon>Kitasatosporales</taxon>
        <taxon>Streptomycetaceae</taxon>
        <taxon>Streptomyces</taxon>
    </lineage>
</organism>
<name>A0ABP9LQ66_9ACTN</name>
<proteinExistence type="predicted"/>
<keyword evidence="3" id="KW-1185">Reference proteome</keyword>
<comment type="caution">
    <text evidence="2">The sequence shown here is derived from an EMBL/GenBank/DDBJ whole genome shotgun (WGS) entry which is preliminary data.</text>
</comment>
<dbReference type="Proteomes" id="UP001500124">
    <property type="component" value="Unassembled WGS sequence"/>
</dbReference>